<dbReference type="InterPro" id="IPR036249">
    <property type="entry name" value="Thioredoxin-like_sf"/>
</dbReference>
<dbReference type="Pfam" id="PF13462">
    <property type="entry name" value="Thioredoxin_4"/>
    <property type="match status" value="1"/>
</dbReference>
<dbReference type="InterPro" id="IPR012336">
    <property type="entry name" value="Thioredoxin-like_fold"/>
</dbReference>
<dbReference type="Gene3D" id="3.40.30.10">
    <property type="entry name" value="Glutaredoxin"/>
    <property type="match status" value="1"/>
</dbReference>
<evidence type="ECO:0000256" key="4">
    <source>
        <dbReference type="ARBA" id="ARBA00023157"/>
    </source>
</evidence>
<feature type="chain" id="PRO_5046407694" evidence="6">
    <location>
        <begin position="17"/>
        <end position="207"/>
    </location>
</feature>
<gene>
    <name evidence="8" type="ORF">L2X98_22430</name>
</gene>
<reference evidence="8" key="1">
    <citation type="submission" date="2022-01" db="EMBL/GenBank/DDBJ databases">
        <title>Microbacterium eymi and Microbacterium rhizovicinus sp. nov., isolated from the rhizospheric soil of Elymus tsukushiensis, a plant native to the Dokdo Islands, Republic of Korea.</title>
        <authorList>
            <person name="Hwang Y.J."/>
        </authorList>
    </citation>
    <scope>NUCLEOTIDE SEQUENCE</scope>
    <source>
        <strain evidence="8">KUDC0405</strain>
    </source>
</reference>
<dbReference type="SUPFAM" id="SSF52833">
    <property type="entry name" value="Thioredoxin-like"/>
    <property type="match status" value="1"/>
</dbReference>
<dbReference type="PANTHER" id="PTHR13887">
    <property type="entry name" value="GLUTATHIONE S-TRANSFERASE KAPPA"/>
    <property type="match status" value="1"/>
</dbReference>
<dbReference type="Proteomes" id="UP001054811">
    <property type="component" value="Chromosome"/>
</dbReference>
<evidence type="ECO:0000256" key="1">
    <source>
        <dbReference type="ARBA" id="ARBA00005791"/>
    </source>
</evidence>
<keyword evidence="3" id="KW-0560">Oxidoreductase</keyword>
<dbReference type="EMBL" id="CP091139">
    <property type="protein sequence ID" value="UUT35910.1"/>
    <property type="molecule type" value="Genomic_DNA"/>
</dbReference>
<name>A0ABY5NL73_9MICO</name>
<protein>
    <submittedName>
        <fullName evidence="8">DsbA family protein</fullName>
    </submittedName>
</protein>
<dbReference type="RefSeq" id="WP_259612545.1">
    <property type="nucleotide sequence ID" value="NZ_CP091139.2"/>
</dbReference>
<organism evidence="8 9">
    <name type="scientific">Microbacterium elymi</name>
    <dbReference type="NCBI Taxonomy" id="2909587"/>
    <lineage>
        <taxon>Bacteria</taxon>
        <taxon>Bacillati</taxon>
        <taxon>Actinomycetota</taxon>
        <taxon>Actinomycetes</taxon>
        <taxon>Micrococcales</taxon>
        <taxon>Microbacteriaceae</taxon>
        <taxon>Microbacterium</taxon>
    </lineage>
</organism>
<dbReference type="PANTHER" id="PTHR13887:SF14">
    <property type="entry name" value="DISULFIDE BOND FORMATION PROTEIN D"/>
    <property type="match status" value="1"/>
</dbReference>
<evidence type="ECO:0000313" key="9">
    <source>
        <dbReference type="Proteomes" id="UP001054811"/>
    </source>
</evidence>
<keyword evidence="9" id="KW-1185">Reference proteome</keyword>
<evidence type="ECO:0000313" key="8">
    <source>
        <dbReference type="EMBL" id="UUT35910.1"/>
    </source>
</evidence>
<evidence type="ECO:0000256" key="2">
    <source>
        <dbReference type="ARBA" id="ARBA00022729"/>
    </source>
</evidence>
<evidence type="ECO:0000256" key="6">
    <source>
        <dbReference type="SAM" id="SignalP"/>
    </source>
</evidence>
<feature type="domain" description="Thioredoxin-like fold" evidence="7">
    <location>
        <begin position="46"/>
        <end position="196"/>
    </location>
</feature>
<evidence type="ECO:0000256" key="3">
    <source>
        <dbReference type="ARBA" id="ARBA00023002"/>
    </source>
</evidence>
<proteinExistence type="inferred from homology"/>
<feature type="signal peptide" evidence="6">
    <location>
        <begin position="1"/>
        <end position="16"/>
    </location>
</feature>
<keyword evidence="4" id="KW-1015">Disulfide bond</keyword>
<keyword evidence="2 6" id="KW-0732">Signal</keyword>
<sequence>MAAVVVLIAVTGVVIAINNASSGPGAEPSGDIINTDAGTVSFGDGTNTIDTYIDFLCPYCNQFEQSVGPTIDELVKGGTVTLNVHPVTILDGHSSPAGYSSRSASAFFAVAAADPDKAYAFMQALFANQPAEGSAGLTNEQIVDLAKQAGVSMTDDLEKAITSDRYQKYALAQSLPAGATGTPHLEVNGEAVAVTMDPAKDITAHLK</sequence>
<comment type="similarity">
    <text evidence="1">Belongs to the thioredoxin family. DsbA subfamily.</text>
</comment>
<evidence type="ECO:0000256" key="5">
    <source>
        <dbReference type="ARBA" id="ARBA00023284"/>
    </source>
</evidence>
<accession>A0ABY5NL73</accession>
<evidence type="ECO:0000259" key="7">
    <source>
        <dbReference type="Pfam" id="PF13462"/>
    </source>
</evidence>
<keyword evidence="5" id="KW-0676">Redox-active center</keyword>